<comment type="caution">
    <text evidence="10">The sequence shown here is derived from an EMBL/GenBank/DDBJ whole genome shotgun (WGS) entry which is preliminary data.</text>
</comment>
<comment type="similarity">
    <text evidence="2 9">Belongs to the UQCRB/QCR7 family.</text>
</comment>
<dbReference type="RefSeq" id="XP_062660260.1">
    <property type="nucleotide sequence ID" value="XM_062803388.1"/>
</dbReference>
<dbReference type="GeneID" id="87840336"/>
<reference evidence="10" key="1">
    <citation type="journal article" date="2023" name="Mol. Phylogenet. Evol.">
        <title>Genome-scale phylogeny and comparative genomics of the fungal order Sordariales.</title>
        <authorList>
            <person name="Hensen N."/>
            <person name="Bonometti L."/>
            <person name="Westerberg I."/>
            <person name="Brannstrom I.O."/>
            <person name="Guillou S."/>
            <person name="Cros-Aarteil S."/>
            <person name="Calhoun S."/>
            <person name="Haridas S."/>
            <person name="Kuo A."/>
            <person name="Mondo S."/>
            <person name="Pangilinan J."/>
            <person name="Riley R."/>
            <person name="LaButti K."/>
            <person name="Andreopoulos B."/>
            <person name="Lipzen A."/>
            <person name="Chen C."/>
            <person name="Yan M."/>
            <person name="Daum C."/>
            <person name="Ng V."/>
            <person name="Clum A."/>
            <person name="Steindorff A."/>
            <person name="Ohm R.A."/>
            <person name="Martin F."/>
            <person name="Silar P."/>
            <person name="Natvig D.O."/>
            <person name="Lalanne C."/>
            <person name="Gautier V."/>
            <person name="Ament-Velasquez S.L."/>
            <person name="Kruys A."/>
            <person name="Hutchinson M.I."/>
            <person name="Powell A.J."/>
            <person name="Barry K."/>
            <person name="Miller A.N."/>
            <person name="Grigoriev I.V."/>
            <person name="Debuchy R."/>
            <person name="Gladieux P."/>
            <person name="Hiltunen Thoren M."/>
            <person name="Johannesson H."/>
        </authorList>
    </citation>
    <scope>NUCLEOTIDE SEQUENCE</scope>
    <source>
        <strain evidence="10">CBS 168.71</strain>
    </source>
</reference>
<keyword evidence="11" id="KW-1185">Reference proteome</keyword>
<reference evidence="10" key="2">
    <citation type="submission" date="2023-06" db="EMBL/GenBank/DDBJ databases">
        <authorList>
            <consortium name="Lawrence Berkeley National Laboratory"/>
            <person name="Haridas S."/>
            <person name="Hensen N."/>
            <person name="Bonometti L."/>
            <person name="Westerberg I."/>
            <person name="Brannstrom I.O."/>
            <person name="Guillou S."/>
            <person name="Cros-Aarteil S."/>
            <person name="Calhoun S."/>
            <person name="Kuo A."/>
            <person name="Mondo S."/>
            <person name="Pangilinan J."/>
            <person name="Riley R."/>
            <person name="Labutti K."/>
            <person name="Andreopoulos B."/>
            <person name="Lipzen A."/>
            <person name="Chen C."/>
            <person name="Yanf M."/>
            <person name="Daum C."/>
            <person name="Ng V."/>
            <person name="Clum A."/>
            <person name="Steindorff A."/>
            <person name="Ohm R."/>
            <person name="Martin F."/>
            <person name="Silar P."/>
            <person name="Natvig D."/>
            <person name="Lalanne C."/>
            <person name="Gautier V."/>
            <person name="Ament-Velasquez S.L."/>
            <person name="Kruys A."/>
            <person name="Hutchinson M.I."/>
            <person name="Powell A.J."/>
            <person name="Barry K."/>
            <person name="Miller A.N."/>
            <person name="Grigoriev I.V."/>
            <person name="Debuchy R."/>
            <person name="Gladieux P."/>
            <person name="Thoren M.H."/>
            <person name="Johannesson H."/>
        </authorList>
    </citation>
    <scope>NUCLEOTIDE SEQUENCE</scope>
    <source>
        <strain evidence="10">CBS 168.71</strain>
    </source>
</reference>
<dbReference type="Proteomes" id="UP001278766">
    <property type="component" value="Unassembled WGS sequence"/>
</dbReference>
<dbReference type="EMBL" id="JAUEPN010000003">
    <property type="protein sequence ID" value="KAK3296746.1"/>
    <property type="molecule type" value="Genomic_DNA"/>
</dbReference>
<evidence type="ECO:0000256" key="6">
    <source>
        <dbReference type="ARBA" id="ARBA00022982"/>
    </source>
</evidence>
<dbReference type="SUPFAM" id="SSF81524">
    <property type="entry name" value="14 kDa protein of cytochrome bc1 complex (Ubiquinol-cytochrome c reductase)"/>
    <property type="match status" value="1"/>
</dbReference>
<evidence type="ECO:0000256" key="4">
    <source>
        <dbReference type="ARBA" id="ARBA00022660"/>
    </source>
</evidence>
<keyword evidence="5 9" id="KW-0999">Mitochondrion inner membrane</keyword>
<dbReference type="GO" id="GO:0005743">
    <property type="term" value="C:mitochondrial inner membrane"/>
    <property type="evidence" value="ECO:0007669"/>
    <property type="project" value="UniProtKB-SubCell"/>
</dbReference>
<evidence type="ECO:0000256" key="1">
    <source>
        <dbReference type="ARBA" id="ARBA00004443"/>
    </source>
</evidence>
<dbReference type="GO" id="GO:0006122">
    <property type="term" value="P:mitochondrial electron transport, ubiquinol to cytochrome c"/>
    <property type="evidence" value="ECO:0007669"/>
    <property type="project" value="InterPro"/>
</dbReference>
<evidence type="ECO:0000256" key="5">
    <source>
        <dbReference type="ARBA" id="ARBA00022792"/>
    </source>
</evidence>
<dbReference type="FunFam" id="1.10.1090.10:FF:000001">
    <property type="entry name" value="Cytochrome b-c1 complex subunit 7"/>
    <property type="match status" value="1"/>
</dbReference>
<comment type="subcellular location">
    <subcellularLocation>
        <location evidence="1">Mitochondrion inner membrane</location>
        <topology evidence="1">Peripheral membrane protein</topology>
        <orientation evidence="1">Matrix side</orientation>
    </subcellularLocation>
</comment>
<evidence type="ECO:0000256" key="7">
    <source>
        <dbReference type="ARBA" id="ARBA00023128"/>
    </source>
</evidence>
<name>A0AAE0LT31_9PEZI</name>
<dbReference type="Gene3D" id="1.10.1090.10">
    <property type="entry name" value="Cytochrome b-c1 complex subunit 7"/>
    <property type="match status" value="1"/>
</dbReference>
<evidence type="ECO:0000256" key="3">
    <source>
        <dbReference type="ARBA" id="ARBA00022448"/>
    </source>
</evidence>
<proteinExistence type="inferred from homology"/>
<dbReference type="AlphaFoldDB" id="A0AAE0LT31"/>
<dbReference type="PANTHER" id="PTHR12022:SF0">
    <property type="entry name" value="CYTOCHROME B-C1 COMPLEX SUBUNIT 7"/>
    <property type="match status" value="1"/>
</dbReference>
<protein>
    <recommendedName>
        <fullName evidence="9">Cytochrome b-c1 complex subunit 7</fullName>
    </recommendedName>
</protein>
<evidence type="ECO:0000313" key="10">
    <source>
        <dbReference type="EMBL" id="KAK3296746.1"/>
    </source>
</evidence>
<evidence type="ECO:0000256" key="8">
    <source>
        <dbReference type="ARBA" id="ARBA00023136"/>
    </source>
</evidence>
<dbReference type="GO" id="GO:0045275">
    <property type="term" value="C:respiratory chain complex III"/>
    <property type="evidence" value="ECO:0007669"/>
    <property type="project" value="InterPro"/>
</dbReference>
<dbReference type="InterPro" id="IPR003197">
    <property type="entry name" value="QCR7"/>
</dbReference>
<dbReference type="PANTHER" id="PTHR12022">
    <property type="entry name" value="UBIQUINOL-CYTOCHROME C REDUCTASE COMPLEX 14 KD PROTEIN"/>
    <property type="match status" value="1"/>
</dbReference>
<gene>
    <name evidence="10" type="ORF">B0H64DRAFT_390214</name>
</gene>
<keyword evidence="6 9" id="KW-0249">Electron transport</keyword>
<keyword evidence="4 9" id="KW-0679">Respiratory chain</keyword>
<dbReference type="InterPro" id="IPR036544">
    <property type="entry name" value="QCR7_sf"/>
</dbReference>
<organism evidence="10 11">
    <name type="scientific">Chaetomium fimeti</name>
    <dbReference type="NCBI Taxonomy" id="1854472"/>
    <lineage>
        <taxon>Eukaryota</taxon>
        <taxon>Fungi</taxon>
        <taxon>Dikarya</taxon>
        <taxon>Ascomycota</taxon>
        <taxon>Pezizomycotina</taxon>
        <taxon>Sordariomycetes</taxon>
        <taxon>Sordariomycetidae</taxon>
        <taxon>Sordariales</taxon>
        <taxon>Chaetomiaceae</taxon>
        <taxon>Chaetomium</taxon>
    </lineage>
</organism>
<dbReference type="PIRSF" id="PIRSF000022">
    <property type="entry name" value="Bc1_14K"/>
    <property type="match status" value="1"/>
</dbReference>
<evidence type="ECO:0000256" key="2">
    <source>
        <dbReference type="ARBA" id="ARBA00008554"/>
    </source>
</evidence>
<accession>A0AAE0LT31</accession>
<evidence type="ECO:0000256" key="9">
    <source>
        <dbReference type="PIRNR" id="PIRNR000022"/>
    </source>
</evidence>
<evidence type="ECO:0000313" key="11">
    <source>
        <dbReference type="Proteomes" id="UP001278766"/>
    </source>
</evidence>
<keyword evidence="7 9" id="KW-0496">Mitochondrion</keyword>
<dbReference type="Pfam" id="PF02271">
    <property type="entry name" value="UCR_14kD"/>
    <property type="match status" value="1"/>
</dbReference>
<keyword evidence="8 9" id="KW-0472">Membrane</keyword>
<sequence length="125" mass="14392">MSVAPSLYNAISKRPWLANMLKPLAGWYSNAAGYRQMGLRADDLLVEEDEAVLKALGRLSPKESYDRIYRIRRATQLSLQQKILPKHEWTKPEEDVPYLSPILEQVYAESKEKHALDTLTVLKKH</sequence>
<comment type="function">
    <text evidence="9">Component of the ubiquinol-cytochrome c oxidoreductase, a multisubunit transmembrane complex that is part of the mitochondrial electron transport chain which drives oxidative phosphorylation.</text>
</comment>
<keyword evidence="3 9" id="KW-0813">Transport</keyword>